<dbReference type="AlphaFoldDB" id="A0A0B7AW98"/>
<reference evidence="1" key="1">
    <citation type="submission" date="2014-12" db="EMBL/GenBank/DDBJ databases">
        <title>Insight into the proteome of Arion vulgaris.</title>
        <authorList>
            <person name="Aradska J."/>
            <person name="Bulat T."/>
            <person name="Smidak R."/>
            <person name="Sarate P."/>
            <person name="Gangsoo J."/>
            <person name="Sialana F."/>
            <person name="Bilban M."/>
            <person name="Lubec G."/>
        </authorList>
    </citation>
    <scope>NUCLEOTIDE SEQUENCE</scope>
    <source>
        <tissue evidence="1">Skin</tissue>
    </source>
</reference>
<gene>
    <name evidence="1" type="primary">ORF145089</name>
</gene>
<accession>A0A0B7AW98</accession>
<name>A0A0B7AW98_9EUPU</name>
<organism evidence="1">
    <name type="scientific">Arion vulgaris</name>
    <dbReference type="NCBI Taxonomy" id="1028688"/>
    <lineage>
        <taxon>Eukaryota</taxon>
        <taxon>Metazoa</taxon>
        <taxon>Spiralia</taxon>
        <taxon>Lophotrochozoa</taxon>
        <taxon>Mollusca</taxon>
        <taxon>Gastropoda</taxon>
        <taxon>Heterobranchia</taxon>
        <taxon>Euthyneura</taxon>
        <taxon>Panpulmonata</taxon>
        <taxon>Eupulmonata</taxon>
        <taxon>Stylommatophora</taxon>
        <taxon>Helicina</taxon>
        <taxon>Arionoidea</taxon>
        <taxon>Arionidae</taxon>
        <taxon>Arion</taxon>
    </lineage>
</organism>
<proteinExistence type="predicted"/>
<evidence type="ECO:0000313" key="1">
    <source>
        <dbReference type="EMBL" id="CEK84892.1"/>
    </source>
</evidence>
<protein>
    <submittedName>
        <fullName evidence="1">Uncharacterized protein</fullName>
    </submittedName>
</protein>
<sequence length="64" mass="7737">MSSKQGGQNIMLRQFSHYCHAQKQITFYSSCNFIKNNNRETWKTSTIRDSHTRYFTERCLIRSR</sequence>
<dbReference type="EMBL" id="HACG01038027">
    <property type="protein sequence ID" value="CEK84892.1"/>
    <property type="molecule type" value="Transcribed_RNA"/>
</dbReference>